<accession>A0A1H6Z3A4</accession>
<name>A0A1H6Z3A4_9BACT</name>
<evidence type="ECO:0000256" key="3">
    <source>
        <dbReference type="ARBA" id="ARBA00023204"/>
    </source>
</evidence>
<dbReference type="HAMAP" id="MF_00201">
    <property type="entry name" value="RecO"/>
    <property type="match status" value="1"/>
</dbReference>
<sequence length="228" mass="26163">MLRKTSGIVISYIKYRETSIIVRIFTRDMGLKSYLVNGVRSARSKTKMAYFQPLTLLDLVVYDRETASINRISEAKLARAFQRIPFDFYRSGISMFMGEILGKVVVENYQNEQLFDYFFDSILELDGPAFQPGLFVLRFLIRTSRYLGFEPEDAGEFYLQLPGDPASTTHQEKIRLLNQLLEGPGSVLPSLPGRLKRILIDDWVLFYKIHIEGFGDIKSLAVLRTLLG</sequence>
<dbReference type="InterPro" id="IPR012340">
    <property type="entry name" value="NA-bd_OB-fold"/>
</dbReference>
<dbReference type="GO" id="GO:0043590">
    <property type="term" value="C:bacterial nucleoid"/>
    <property type="evidence" value="ECO:0007669"/>
    <property type="project" value="TreeGrafter"/>
</dbReference>
<reference evidence="7" key="1">
    <citation type="submission" date="2016-10" db="EMBL/GenBank/DDBJ databases">
        <authorList>
            <person name="Varghese N."/>
            <person name="Submissions S."/>
        </authorList>
    </citation>
    <scope>NUCLEOTIDE SEQUENCE [LARGE SCALE GENOMIC DNA]</scope>
    <source>
        <strain evidence="7">IBRC-M 10761</strain>
    </source>
</reference>
<feature type="domain" description="DNA replication/recombination mediator RecO N-terminal" evidence="5">
    <location>
        <begin position="1"/>
        <end position="81"/>
    </location>
</feature>
<dbReference type="InterPro" id="IPR003717">
    <property type="entry name" value="RecO"/>
</dbReference>
<keyword evidence="7" id="KW-1185">Reference proteome</keyword>
<dbReference type="STRING" id="1416801.SAMN05192553_104186"/>
<dbReference type="Proteomes" id="UP000199403">
    <property type="component" value="Unassembled WGS sequence"/>
</dbReference>
<dbReference type="Gene3D" id="2.40.50.140">
    <property type="entry name" value="Nucleic acid-binding proteins"/>
    <property type="match status" value="1"/>
</dbReference>
<dbReference type="PANTHER" id="PTHR33991">
    <property type="entry name" value="DNA REPAIR PROTEIN RECO"/>
    <property type="match status" value="1"/>
</dbReference>
<evidence type="ECO:0000259" key="5">
    <source>
        <dbReference type="Pfam" id="PF11967"/>
    </source>
</evidence>
<dbReference type="GO" id="GO:0006302">
    <property type="term" value="P:double-strand break repair"/>
    <property type="evidence" value="ECO:0007669"/>
    <property type="project" value="TreeGrafter"/>
</dbReference>
<dbReference type="InterPro" id="IPR037278">
    <property type="entry name" value="ARFGAP/RecO"/>
</dbReference>
<proteinExistence type="inferred from homology"/>
<evidence type="ECO:0000256" key="1">
    <source>
        <dbReference type="ARBA" id="ARBA00022763"/>
    </source>
</evidence>
<keyword evidence="3 4" id="KW-0234">DNA repair</keyword>
<comment type="similarity">
    <text evidence="4">Belongs to the RecO family.</text>
</comment>
<dbReference type="SUPFAM" id="SSF57863">
    <property type="entry name" value="ArfGap/RecO-like zinc finger"/>
    <property type="match status" value="1"/>
</dbReference>
<dbReference type="PANTHER" id="PTHR33991:SF1">
    <property type="entry name" value="DNA REPAIR PROTEIN RECO"/>
    <property type="match status" value="1"/>
</dbReference>
<dbReference type="Pfam" id="PF11967">
    <property type="entry name" value="RecO_N"/>
    <property type="match status" value="1"/>
</dbReference>
<dbReference type="NCBIfam" id="TIGR00613">
    <property type="entry name" value="reco"/>
    <property type="match status" value="1"/>
</dbReference>
<organism evidence="6 7">
    <name type="scientific">Cyclobacterium xiamenense</name>
    <dbReference type="NCBI Taxonomy" id="1297121"/>
    <lineage>
        <taxon>Bacteria</taxon>
        <taxon>Pseudomonadati</taxon>
        <taxon>Bacteroidota</taxon>
        <taxon>Cytophagia</taxon>
        <taxon>Cytophagales</taxon>
        <taxon>Cyclobacteriaceae</taxon>
        <taxon>Cyclobacterium</taxon>
    </lineage>
</organism>
<dbReference type="GO" id="GO:0006310">
    <property type="term" value="P:DNA recombination"/>
    <property type="evidence" value="ECO:0007669"/>
    <property type="project" value="UniProtKB-UniRule"/>
</dbReference>
<comment type="function">
    <text evidence="4">Involved in DNA repair and RecF pathway recombination.</text>
</comment>
<evidence type="ECO:0000313" key="7">
    <source>
        <dbReference type="Proteomes" id="UP000199403"/>
    </source>
</evidence>
<keyword evidence="2 4" id="KW-0233">DNA recombination</keyword>
<dbReference type="Pfam" id="PF02565">
    <property type="entry name" value="RecO_C"/>
    <property type="match status" value="1"/>
</dbReference>
<dbReference type="OrthoDB" id="9789152at2"/>
<evidence type="ECO:0000256" key="2">
    <source>
        <dbReference type="ARBA" id="ARBA00023172"/>
    </source>
</evidence>
<gene>
    <name evidence="4" type="primary">recO</name>
    <name evidence="6" type="ORF">SAMN05192553_104186</name>
</gene>
<dbReference type="SUPFAM" id="SSF50249">
    <property type="entry name" value="Nucleic acid-binding proteins"/>
    <property type="match status" value="1"/>
</dbReference>
<evidence type="ECO:0000256" key="4">
    <source>
        <dbReference type="HAMAP-Rule" id="MF_00201"/>
    </source>
</evidence>
<dbReference type="RefSeq" id="WP_092175378.1">
    <property type="nucleotide sequence ID" value="NZ_FNZH01000004.1"/>
</dbReference>
<dbReference type="InterPro" id="IPR022572">
    <property type="entry name" value="DNA_rep/recomb_RecO_N"/>
</dbReference>
<protein>
    <recommendedName>
        <fullName evidence="4">DNA repair protein RecO</fullName>
    </recommendedName>
    <alternativeName>
        <fullName evidence="4">Recombination protein O</fullName>
    </alternativeName>
</protein>
<dbReference type="AlphaFoldDB" id="A0A1H6Z3A4"/>
<evidence type="ECO:0000313" key="6">
    <source>
        <dbReference type="EMBL" id="SEJ47878.1"/>
    </source>
</evidence>
<dbReference type="EMBL" id="FNZH01000004">
    <property type="protein sequence ID" value="SEJ47878.1"/>
    <property type="molecule type" value="Genomic_DNA"/>
</dbReference>
<keyword evidence="1 4" id="KW-0227">DNA damage</keyword>